<dbReference type="Pfam" id="PF13812">
    <property type="entry name" value="PPR_3"/>
    <property type="match status" value="1"/>
</dbReference>
<proteinExistence type="inferred from homology"/>
<evidence type="ECO:0000313" key="5">
    <source>
        <dbReference type="Proteomes" id="UP001642360"/>
    </source>
</evidence>
<gene>
    <name evidence="4" type="ORF">ILEXP_LOCUS17528</name>
</gene>
<feature type="repeat" description="PPR" evidence="3">
    <location>
        <begin position="224"/>
        <end position="258"/>
    </location>
</feature>
<keyword evidence="5" id="KW-1185">Reference proteome</keyword>
<reference evidence="4 5" key="1">
    <citation type="submission" date="2024-02" db="EMBL/GenBank/DDBJ databases">
        <authorList>
            <person name="Vignale AGUSTIN F."/>
            <person name="Sosa J E."/>
            <person name="Modenutti C."/>
        </authorList>
    </citation>
    <scope>NUCLEOTIDE SEQUENCE [LARGE SCALE GENOMIC DNA]</scope>
</reference>
<dbReference type="PROSITE" id="PS51375">
    <property type="entry name" value="PPR"/>
    <property type="match status" value="3"/>
</dbReference>
<evidence type="ECO:0000256" key="2">
    <source>
        <dbReference type="ARBA" id="ARBA00022737"/>
    </source>
</evidence>
<evidence type="ECO:0000256" key="1">
    <source>
        <dbReference type="ARBA" id="ARBA00007626"/>
    </source>
</evidence>
<feature type="repeat" description="PPR" evidence="3">
    <location>
        <begin position="79"/>
        <end position="113"/>
    </location>
</feature>
<dbReference type="InterPro" id="IPR011990">
    <property type="entry name" value="TPR-like_helical_dom_sf"/>
</dbReference>
<dbReference type="EMBL" id="CAUOFW020001881">
    <property type="protein sequence ID" value="CAK9149483.1"/>
    <property type="molecule type" value="Genomic_DNA"/>
</dbReference>
<sequence>MNWIGPVPNFITLDTVLNGYGEVGNGLKAFSLFDEMIRMGHHPSHYTYGSLLKGLCQGGHFEAAVKFLSKLHYIPCSVDVVVYNTLLAEACKAGNLQVTIILLDEIISSNVLPDRYTYANSHESFEKYGYGRVGDIQGAFKLKDEMEALGIGSQNVADSAMIRGLVQHGKMEEAMLILDCVLRVQLVPTIATFTTLMRKFCKEFNLTEAVKLKSIMEFHGVNLDVVACNVLITGLFASGDIVQAFDLYEEIKQRDLCPNTTTLKMLS</sequence>
<evidence type="ECO:0000256" key="3">
    <source>
        <dbReference type="PROSITE-ProRule" id="PRU00708"/>
    </source>
</evidence>
<organism evidence="4 5">
    <name type="scientific">Ilex paraguariensis</name>
    <name type="common">yerba mate</name>
    <dbReference type="NCBI Taxonomy" id="185542"/>
    <lineage>
        <taxon>Eukaryota</taxon>
        <taxon>Viridiplantae</taxon>
        <taxon>Streptophyta</taxon>
        <taxon>Embryophyta</taxon>
        <taxon>Tracheophyta</taxon>
        <taxon>Spermatophyta</taxon>
        <taxon>Magnoliopsida</taxon>
        <taxon>eudicotyledons</taxon>
        <taxon>Gunneridae</taxon>
        <taxon>Pentapetalae</taxon>
        <taxon>asterids</taxon>
        <taxon>campanulids</taxon>
        <taxon>Aquifoliales</taxon>
        <taxon>Aquifoliaceae</taxon>
        <taxon>Ilex</taxon>
    </lineage>
</organism>
<dbReference type="Pfam" id="PF13041">
    <property type="entry name" value="PPR_2"/>
    <property type="match status" value="3"/>
</dbReference>
<dbReference type="PANTHER" id="PTHR47939:SF1">
    <property type="entry name" value="OS04G0684500 PROTEIN"/>
    <property type="match status" value="1"/>
</dbReference>
<protein>
    <recommendedName>
        <fullName evidence="6">Pentatricopeptide repeat-containing protein</fullName>
    </recommendedName>
</protein>
<comment type="similarity">
    <text evidence="1">Belongs to the PPR family. P subfamily.</text>
</comment>
<dbReference type="InterPro" id="IPR002885">
    <property type="entry name" value="PPR_rpt"/>
</dbReference>
<accession>A0ABC8RXR5</accession>
<dbReference type="AlphaFoldDB" id="A0ABC8RXR5"/>
<dbReference type="InterPro" id="IPR050667">
    <property type="entry name" value="PPR-containing_protein"/>
</dbReference>
<evidence type="ECO:0008006" key="6">
    <source>
        <dbReference type="Google" id="ProtNLM"/>
    </source>
</evidence>
<keyword evidence="2" id="KW-0677">Repeat</keyword>
<name>A0ABC8RXR5_9AQUA</name>
<dbReference type="Gene3D" id="1.25.40.10">
    <property type="entry name" value="Tetratricopeptide repeat domain"/>
    <property type="match status" value="2"/>
</dbReference>
<dbReference type="PANTHER" id="PTHR47939">
    <property type="entry name" value="MEMBRANE-ASSOCIATED SALT-INDUCIBLE PROTEIN-LIKE"/>
    <property type="match status" value="1"/>
</dbReference>
<comment type="caution">
    <text evidence="4">The sequence shown here is derived from an EMBL/GenBank/DDBJ whole genome shotgun (WGS) entry which is preliminary data.</text>
</comment>
<dbReference type="NCBIfam" id="TIGR00756">
    <property type="entry name" value="PPR"/>
    <property type="match status" value="3"/>
</dbReference>
<feature type="repeat" description="PPR" evidence="3">
    <location>
        <begin position="9"/>
        <end position="43"/>
    </location>
</feature>
<evidence type="ECO:0000313" key="4">
    <source>
        <dbReference type="EMBL" id="CAK9149483.1"/>
    </source>
</evidence>
<dbReference type="Proteomes" id="UP001642360">
    <property type="component" value="Unassembled WGS sequence"/>
</dbReference>